<keyword evidence="1" id="KW-0808">Transferase</keyword>
<organism evidence="5">
    <name type="scientific">Streptoalloteichus tenebrarius (strain ATCC 17920 / DSM 40477 / JCM 4838 / CBS 697.72 / NBRC 16177 / NCIMB 11028 / NRRL B-12390 / A12253. 1 / ISP 5477)</name>
    <name type="common">Streptomyces tenebrarius</name>
    <dbReference type="NCBI Taxonomy" id="1933"/>
    <lineage>
        <taxon>Bacteria</taxon>
        <taxon>Bacillati</taxon>
        <taxon>Actinomycetota</taxon>
        <taxon>Actinomycetes</taxon>
        <taxon>Pseudonocardiales</taxon>
        <taxon>Pseudonocardiaceae</taxon>
        <taxon>Streptoalloteichus</taxon>
    </lineage>
</organism>
<name>Q2MFJ6_STRSD</name>
<dbReference type="AlphaFoldDB" id="Q2MFJ6"/>
<dbReference type="Pfam" id="PF01467">
    <property type="entry name" value="CTP_transf_like"/>
    <property type="match status" value="1"/>
</dbReference>
<evidence type="ECO:0000259" key="4">
    <source>
        <dbReference type="Pfam" id="PF01467"/>
    </source>
</evidence>
<sequence>MTAPGAGAAAVPRRPSVSSHEDWGGRVPTSPKVVSMTRAREIREQLASSGTTLGVCHGCFDILHSGHVHHLTQAAARADRLLVSVTAARRINKGPNRPIFGDQARVAVLAALEAVDYVLLNDDDTAVPLIRALRPDYYFKGADYADMRDPRVVEEVEAVNAGGGSFVLTDDAVFDSSTRAAGLLLESGR</sequence>
<feature type="domain" description="Cytidyltransferase-like" evidence="4">
    <location>
        <begin position="56"/>
        <end position="164"/>
    </location>
</feature>
<dbReference type="SUPFAM" id="SSF52374">
    <property type="entry name" value="Nucleotidylyl transferase"/>
    <property type="match status" value="1"/>
</dbReference>
<dbReference type="EMBL" id="AJ629123">
    <property type="protein sequence ID" value="CAF33045.1"/>
    <property type="molecule type" value="Genomic_DNA"/>
</dbReference>
<dbReference type="SMR" id="Q2MFJ6"/>
<dbReference type="Gene3D" id="3.40.50.620">
    <property type="entry name" value="HUPs"/>
    <property type="match status" value="1"/>
</dbReference>
<evidence type="ECO:0000256" key="1">
    <source>
        <dbReference type="ARBA" id="ARBA00022679"/>
    </source>
</evidence>
<dbReference type="NCBIfam" id="TIGR00125">
    <property type="entry name" value="cyt_tran_rel"/>
    <property type="match status" value="1"/>
</dbReference>
<proteinExistence type="predicted"/>
<dbReference type="GO" id="GO:0016779">
    <property type="term" value="F:nucleotidyltransferase activity"/>
    <property type="evidence" value="ECO:0007669"/>
    <property type="project" value="UniProtKB-KW"/>
</dbReference>
<dbReference type="PANTHER" id="PTHR43793:SF2">
    <property type="entry name" value="BIFUNCTIONAL PROTEIN HLDE"/>
    <property type="match status" value="1"/>
</dbReference>
<gene>
    <name evidence="5" type="primary">aprK</name>
</gene>
<dbReference type="InterPro" id="IPR014729">
    <property type="entry name" value="Rossmann-like_a/b/a_fold"/>
</dbReference>
<accession>Q2MFJ6</accession>
<dbReference type="InterPro" id="IPR004821">
    <property type="entry name" value="Cyt_trans-like"/>
</dbReference>
<keyword evidence="2" id="KW-0548">Nucleotidyltransferase</keyword>
<evidence type="ECO:0000313" key="5">
    <source>
        <dbReference type="EMBL" id="CAF33045.1"/>
    </source>
</evidence>
<protein>
    <submittedName>
        <fullName evidence="5">Putative NDP-octose synthase</fullName>
    </submittedName>
</protein>
<dbReference type="PANTHER" id="PTHR43793">
    <property type="entry name" value="FAD SYNTHASE"/>
    <property type="match status" value="1"/>
</dbReference>
<reference evidence="5" key="1">
    <citation type="submission" date="2004-02" db="EMBL/GenBank/DDBJ databases">
        <title>Comparison of the "mixed" gene clusters for the biosynthesis of the aminoglycoside antibiotics apramycin (Streptomyces tenebrarius DSM 40477) and hygromycin B (Streptomyces hygroscopicus subsp. hygroscopicus DSM 40578), which contain genes related to both the biosynthesis of other aminoglycosides and cell-wall sugars.</title>
        <authorList>
            <person name="Aboshanab K.M."/>
            <person name="Schmidt-Beissner H."/>
            <person name="Wehmeier U.F."/>
            <person name="Welzel K."/>
            <person name="Vente A."/>
            <person name="Piepersberg W."/>
        </authorList>
    </citation>
    <scope>NUCLEOTIDE SEQUENCE</scope>
    <source>
        <strain evidence="5">Type strain: DSM 40477</strain>
    </source>
</reference>
<dbReference type="InterPro" id="IPR050385">
    <property type="entry name" value="Archaeal_FAD_synthase"/>
</dbReference>
<feature type="region of interest" description="Disordered" evidence="3">
    <location>
        <begin position="1"/>
        <end position="30"/>
    </location>
</feature>
<evidence type="ECO:0000256" key="3">
    <source>
        <dbReference type="SAM" id="MobiDB-lite"/>
    </source>
</evidence>
<feature type="compositionally biased region" description="Low complexity" evidence="3">
    <location>
        <begin position="1"/>
        <end position="15"/>
    </location>
</feature>
<evidence type="ECO:0000256" key="2">
    <source>
        <dbReference type="ARBA" id="ARBA00022695"/>
    </source>
</evidence>